<protein>
    <submittedName>
        <fullName evidence="7">TetR/AcrR family transcriptional regulator</fullName>
    </submittedName>
</protein>
<dbReference type="PRINTS" id="PR00455">
    <property type="entry name" value="HTHTETR"/>
</dbReference>
<dbReference type="RefSeq" id="WP_223105142.1">
    <property type="nucleotide sequence ID" value="NZ_CP061913.1"/>
</dbReference>
<sequence>MEQRETPRRGPGRPRRDERAATRESILLVAVGLFARHGFAAVSLRQVAEAAGVDVATVHHHTGGKAALYEACFGVVFAAERAALAPVLEDARLALPGGADAVLPVLHRLVDTFVDFLEAHPENTGLWLRRWLDPAGHEGLDERYAAPLYGEVARLLAAADAAGILHEPAPHTAVRSLIWALHAHAVQVLHEGPDADRQRAVRTFAHRWLRRMYGAA</sequence>
<dbReference type="PROSITE" id="PS50977">
    <property type="entry name" value="HTH_TETR_2"/>
    <property type="match status" value="1"/>
</dbReference>
<comment type="caution">
    <text evidence="7">The sequence shown here is derived from an EMBL/GenBank/DDBJ whole genome shotgun (WGS) entry which is preliminary data.</text>
</comment>
<reference evidence="7 8" key="1">
    <citation type="submission" date="2024-09" db="EMBL/GenBank/DDBJ databases">
        <authorList>
            <person name="Sun Q."/>
            <person name="Mori K."/>
        </authorList>
    </citation>
    <scope>NUCLEOTIDE SEQUENCE [LARGE SCALE GENOMIC DNA]</scope>
    <source>
        <strain evidence="7 8">JCM 3307</strain>
    </source>
</reference>
<dbReference type="SUPFAM" id="SSF46689">
    <property type="entry name" value="Homeodomain-like"/>
    <property type="match status" value="1"/>
</dbReference>
<dbReference type="Pfam" id="PF00440">
    <property type="entry name" value="TetR_N"/>
    <property type="match status" value="1"/>
</dbReference>
<name>A0ABV5M5S9_9ACTN</name>
<evidence type="ECO:0000256" key="2">
    <source>
        <dbReference type="ARBA" id="ARBA00023125"/>
    </source>
</evidence>
<dbReference type="InterPro" id="IPR001647">
    <property type="entry name" value="HTH_TetR"/>
</dbReference>
<dbReference type="PANTHER" id="PTHR30055:SF234">
    <property type="entry name" value="HTH-TYPE TRANSCRIPTIONAL REGULATOR BETI"/>
    <property type="match status" value="1"/>
</dbReference>
<evidence type="ECO:0000313" key="7">
    <source>
        <dbReference type="EMBL" id="MFB9444206.1"/>
    </source>
</evidence>
<feature type="domain" description="HTH tetR-type" evidence="6">
    <location>
        <begin position="20"/>
        <end position="80"/>
    </location>
</feature>
<dbReference type="SUPFAM" id="SSF48498">
    <property type="entry name" value="Tetracyclin repressor-like, C-terminal domain"/>
    <property type="match status" value="1"/>
</dbReference>
<keyword evidence="8" id="KW-1185">Reference proteome</keyword>
<evidence type="ECO:0000313" key="8">
    <source>
        <dbReference type="Proteomes" id="UP001589608"/>
    </source>
</evidence>
<dbReference type="InterPro" id="IPR050109">
    <property type="entry name" value="HTH-type_TetR-like_transc_reg"/>
</dbReference>
<feature type="region of interest" description="Disordered" evidence="5">
    <location>
        <begin position="1"/>
        <end position="20"/>
    </location>
</feature>
<feature type="DNA-binding region" description="H-T-H motif" evidence="4">
    <location>
        <begin position="43"/>
        <end position="62"/>
    </location>
</feature>
<evidence type="ECO:0000256" key="4">
    <source>
        <dbReference type="PROSITE-ProRule" id="PRU00335"/>
    </source>
</evidence>
<dbReference type="EMBL" id="JBHMCA010000025">
    <property type="protein sequence ID" value="MFB9444206.1"/>
    <property type="molecule type" value="Genomic_DNA"/>
</dbReference>
<organism evidence="7 8">
    <name type="scientific">Dactylosporangium vinaceum</name>
    <dbReference type="NCBI Taxonomy" id="53362"/>
    <lineage>
        <taxon>Bacteria</taxon>
        <taxon>Bacillati</taxon>
        <taxon>Actinomycetota</taxon>
        <taxon>Actinomycetes</taxon>
        <taxon>Micromonosporales</taxon>
        <taxon>Micromonosporaceae</taxon>
        <taxon>Dactylosporangium</taxon>
    </lineage>
</organism>
<dbReference type="Proteomes" id="UP001589608">
    <property type="component" value="Unassembled WGS sequence"/>
</dbReference>
<dbReference type="InterPro" id="IPR009057">
    <property type="entry name" value="Homeodomain-like_sf"/>
</dbReference>
<dbReference type="Gene3D" id="1.10.357.10">
    <property type="entry name" value="Tetracycline Repressor, domain 2"/>
    <property type="match status" value="1"/>
</dbReference>
<keyword evidence="3" id="KW-0804">Transcription</keyword>
<dbReference type="InterPro" id="IPR036271">
    <property type="entry name" value="Tet_transcr_reg_TetR-rel_C_sf"/>
</dbReference>
<keyword evidence="2 4" id="KW-0238">DNA-binding</keyword>
<evidence type="ECO:0000256" key="1">
    <source>
        <dbReference type="ARBA" id="ARBA00023015"/>
    </source>
</evidence>
<evidence type="ECO:0000256" key="3">
    <source>
        <dbReference type="ARBA" id="ARBA00023163"/>
    </source>
</evidence>
<proteinExistence type="predicted"/>
<gene>
    <name evidence="7" type="ORF">ACFFTR_14085</name>
</gene>
<dbReference type="Gene3D" id="1.10.10.60">
    <property type="entry name" value="Homeodomain-like"/>
    <property type="match status" value="1"/>
</dbReference>
<keyword evidence="1" id="KW-0805">Transcription regulation</keyword>
<accession>A0ABV5M5S9</accession>
<evidence type="ECO:0000256" key="5">
    <source>
        <dbReference type="SAM" id="MobiDB-lite"/>
    </source>
</evidence>
<evidence type="ECO:0000259" key="6">
    <source>
        <dbReference type="PROSITE" id="PS50977"/>
    </source>
</evidence>
<dbReference type="PANTHER" id="PTHR30055">
    <property type="entry name" value="HTH-TYPE TRANSCRIPTIONAL REGULATOR RUTR"/>
    <property type="match status" value="1"/>
</dbReference>